<evidence type="ECO:0000313" key="2">
    <source>
        <dbReference type="Proteomes" id="UP000242972"/>
    </source>
</evidence>
<protein>
    <submittedName>
        <fullName evidence="1">Glycosyltransferase family 1 protein</fullName>
    </submittedName>
</protein>
<reference evidence="1 2" key="1">
    <citation type="journal article" date="2014" name="BMC Genomics">
        <title>Comparison of environmental and isolate Sulfobacillus genomes reveals diverse carbon, sulfur, nitrogen, and hydrogen metabolisms.</title>
        <authorList>
            <person name="Justice N.B."/>
            <person name="Norman A."/>
            <person name="Brown C.T."/>
            <person name="Singh A."/>
            <person name="Thomas B.C."/>
            <person name="Banfield J.F."/>
        </authorList>
    </citation>
    <scope>NUCLEOTIDE SEQUENCE [LARGE SCALE GENOMIC DNA]</scope>
    <source>
        <strain evidence="1">AMDSBA4</strain>
    </source>
</reference>
<dbReference type="Proteomes" id="UP000242972">
    <property type="component" value="Unassembled WGS sequence"/>
</dbReference>
<dbReference type="PANTHER" id="PTHR45947">
    <property type="entry name" value="SULFOQUINOVOSYL TRANSFERASE SQD2"/>
    <property type="match status" value="1"/>
</dbReference>
<dbReference type="AlphaFoldDB" id="A0A2T2XIV3"/>
<dbReference type="EMBL" id="PXYW01000009">
    <property type="protein sequence ID" value="PSR34406.1"/>
    <property type="molecule type" value="Genomic_DNA"/>
</dbReference>
<dbReference type="InterPro" id="IPR050194">
    <property type="entry name" value="Glycosyltransferase_grp1"/>
</dbReference>
<sequence>MKRIVWAYGRHINRTIRHLGDTFENHGYILEPFSMVVPRWRKLPAMIVSARWQEGHLRGFSSVHPWTYRHLKVPAHLQDWPVFVFGDMILSSAPHFFYQDLNYKAILNDRLAGRKTFMYDDVPLPILKAQVRVQHEHYARVSQVFSMSHWAREAILATGAIDSKRVHVVGAGSNLGRVCLQNPYTEKNLDAKTLTFVGRDFVRKGGPLLLEAWHHVHRLMPAARLQLVGPGESLSDPQMNIVAVGDVNGDQVVSLLKRSTGFVMPTQWEPYGIAFLEAFSCGVPAIGPARMAIPEFLHDGQNGYIYSKDDPLVLADTMLRLLSNNEATWALSRQAFLDSRNYTWERTFEKMARVLESRSDSTMWFA</sequence>
<dbReference type="GO" id="GO:0016757">
    <property type="term" value="F:glycosyltransferase activity"/>
    <property type="evidence" value="ECO:0007669"/>
    <property type="project" value="TreeGrafter"/>
</dbReference>
<organism evidence="1 2">
    <name type="scientific">Sulfobacillus benefaciens</name>
    <dbReference type="NCBI Taxonomy" id="453960"/>
    <lineage>
        <taxon>Bacteria</taxon>
        <taxon>Bacillati</taxon>
        <taxon>Bacillota</taxon>
        <taxon>Clostridia</taxon>
        <taxon>Eubacteriales</taxon>
        <taxon>Clostridiales Family XVII. Incertae Sedis</taxon>
        <taxon>Sulfobacillus</taxon>
    </lineage>
</organism>
<accession>A0A2T2XIV3</accession>
<evidence type="ECO:0000313" key="1">
    <source>
        <dbReference type="EMBL" id="PSR34406.1"/>
    </source>
</evidence>
<dbReference type="Gene3D" id="3.40.50.2000">
    <property type="entry name" value="Glycogen Phosphorylase B"/>
    <property type="match status" value="2"/>
</dbReference>
<dbReference type="SUPFAM" id="SSF53756">
    <property type="entry name" value="UDP-Glycosyltransferase/glycogen phosphorylase"/>
    <property type="match status" value="1"/>
</dbReference>
<dbReference type="PANTHER" id="PTHR45947:SF3">
    <property type="entry name" value="SULFOQUINOVOSYL TRANSFERASE SQD2"/>
    <property type="match status" value="1"/>
</dbReference>
<proteinExistence type="predicted"/>
<dbReference type="Pfam" id="PF13692">
    <property type="entry name" value="Glyco_trans_1_4"/>
    <property type="match status" value="1"/>
</dbReference>
<name>A0A2T2XIV3_9FIRM</name>
<dbReference type="CDD" id="cd03801">
    <property type="entry name" value="GT4_PimA-like"/>
    <property type="match status" value="1"/>
</dbReference>
<comment type="caution">
    <text evidence="1">The sequence shown here is derived from an EMBL/GenBank/DDBJ whole genome shotgun (WGS) entry which is preliminary data.</text>
</comment>
<gene>
    <name evidence="1" type="ORF">C7B46_05680</name>
</gene>
<keyword evidence="1" id="KW-0808">Transferase</keyword>